<evidence type="ECO:0000313" key="2">
    <source>
        <dbReference type="EMBL" id="SFT06924.1"/>
    </source>
</evidence>
<evidence type="ECO:0000313" key="3">
    <source>
        <dbReference type="Proteomes" id="UP000198852"/>
    </source>
</evidence>
<keyword evidence="3" id="KW-1185">Reference proteome</keyword>
<dbReference type="STRING" id="95161.SAMN05660874_05438"/>
<dbReference type="Proteomes" id="UP000198852">
    <property type="component" value="Unassembled WGS sequence"/>
</dbReference>
<accession>A0A1I6UZV4</accession>
<feature type="region of interest" description="Disordered" evidence="1">
    <location>
        <begin position="251"/>
        <end position="420"/>
    </location>
</feature>
<reference evidence="3" key="1">
    <citation type="submission" date="2016-10" db="EMBL/GenBank/DDBJ databases">
        <authorList>
            <person name="Varghese N."/>
            <person name="Submissions S."/>
        </authorList>
    </citation>
    <scope>NUCLEOTIDE SEQUENCE [LARGE SCALE GENOMIC DNA]</scope>
    <source>
        <strain evidence="3">DSM 44771</strain>
    </source>
</reference>
<dbReference type="PRINTS" id="PR01228">
    <property type="entry name" value="EGGSHELL"/>
</dbReference>
<feature type="region of interest" description="Disordered" evidence="1">
    <location>
        <begin position="178"/>
        <end position="219"/>
    </location>
</feature>
<organism evidence="2 3">
    <name type="scientific">Saccharopolyspora flava</name>
    <dbReference type="NCBI Taxonomy" id="95161"/>
    <lineage>
        <taxon>Bacteria</taxon>
        <taxon>Bacillati</taxon>
        <taxon>Actinomycetota</taxon>
        <taxon>Actinomycetes</taxon>
        <taxon>Pseudonocardiales</taxon>
        <taxon>Pseudonocardiaceae</taxon>
        <taxon>Saccharopolyspora</taxon>
    </lineage>
</organism>
<feature type="compositionally biased region" description="Gly residues" evidence="1">
    <location>
        <begin position="252"/>
        <end position="377"/>
    </location>
</feature>
<feature type="compositionally biased region" description="Low complexity" evidence="1">
    <location>
        <begin position="186"/>
        <end position="215"/>
    </location>
</feature>
<gene>
    <name evidence="2" type="ORF">SAMN05660874_05438</name>
</gene>
<name>A0A1I6UZV4_9PSEU</name>
<evidence type="ECO:0000256" key="1">
    <source>
        <dbReference type="SAM" id="MobiDB-lite"/>
    </source>
</evidence>
<sequence length="420" mass="40701">MTDNRHLAPSSFEGAQLEQMRKWVDGGSGADGLYEQSDNWNAEDKYLRELKTRLEDKLKSVGAFMQSESGEAMKDQAMPVVLWTEITADSAKLQSQQMTAQGEAFKKVQTSIPAKSEEEAIPDDGWLEENWDSFWTGSTDAEDAKAHNEKLRQEAVQAFTTYQDTTQSNVSSSAVFEAPPTVAQPDGGVSSSSGPSVGGVDSSYSSPSTTSSAWAGGSGGGSLAGAGSGAGGAGGSYGGGSAGTGAAWANLPGGGSGSGQTPGGGSGAGRVPGGPGTPGYPGGTPGLGAGRPGAGTGAGGRGGAGSAGGRGGAGAGRGLGAGSGAGAGGRGAGSGMGAGGRSGMGGLGGASGSGVGGAGGAGGRGGVGAGAGAGARGRGQEGEDDLEHETPDYLVGDQGVFDEDLPKVAPPVFGDWDNQR</sequence>
<dbReference type="AlphaFoldDB" id="A0A1I6UZV4"/>
<dbReference type="EMBL" id="FOZX01000014">
    <property type="protein sequence ID" value="SFT06924.1"/>
    <property type="molecule type" value="Genomic_DNA"/>
</dbReference>
<dbReference type="InterPro" id="IPR038332">
    <property type="entry name" value="PPE_sf"/>
</dbReference>
<dbReference type="Gene3D" id="1.20.1260.20">
    <property type="entry name" value="PPE superfamily"/>
    <property type="match status" value="1"/>
</dbReference>
<proteinExistence type="predicted"/>
<protein>
    <submittedName>
        <fullName evidence="2">PPE family protein</fullName>
    </submittedName>
</protein>
<dbReference type="SUPFAM" id="SSF140459">
    <property type="entry name" value="PE/PPE dimer-like"/>
    <property type="match status" value="1"/>
</dbReference>